<dbReference type="Gene3D" id="1.10.530.10">
    <property type="match status" value="1"/>
</dbReference>
<evidence type="ECO:0000256" key="1">
    <source>
        <dbReference type="ARBA" id="ARBA00000632"/>
    </source>
</evidence>
<proteinExistence type="inferred from homology"/>
<protein>
    <recommendedName>
        <fullName evidence="2">lysozyme</fullName>
        <ecNumber evidence="2">3.2.1.17</ecNumber>
    </recommendedName>
</protein>
<gene>
    <name evidence="9" type="ORF">CHILSU_LOCUS10207</name>
</gene>
<dbReference type="EMBL" id="OU963900">
    <property type="protein sequence ID" value="CAH0406818.1"/>
    <property type="molecule type" value="Genomic_DNA"/>
</dbReference>
<evidence type="ECO:0000256" key="5">
    <source>
        <dbReference type="ARBA" id="ARBA00022801"/>
    </source>
</evidence>
<dbReference type="PROSITE" id="PS51348">
    <property type="entry name" value="GLYCOSYL_HYDROL_F22_2"/>
    <property type="match status" value="1"/>
</dbReference>
<dbReference type="SMART" id="SM00263">
    <property type="entry name" value="LYZ1"/>
    <property type="match status" value="1"/>
</dbReference>
<comment type="similarity">
    <text evidence="8">Belongs to the glycosyl hydrolase 22 family.</text>
</comment>
<evidence type="ECO:0000256" key="7">
    <source>
        <dbReference type="ARBA" id="ARBA00023295"/>
    </source>
</evidence>
<keyword evidence="7" id="KW-0326">Glycosidase</keyword>
<evidence type="ECO:0000256" key="6">
    <source>
        <dbReference type="ARBA" id="ARBA00023157"/>
    </source>
</evidence>
<evidence type="ECO:0000256" key="4">
    <source>
        <dbReference type="ARBA" id="ARBA00022638"/>
    </source>
</evidence>
<dbReference type="Pfam" id="PF00062">
    <property type="entry name" value="Lys"/>
    <property type="match status" value="1"/>
</dbReference>
<keyword evidence="6" id="KW-1015">Disulfide bond</keyword>
<name>A0ABN8BEA7_CHISP</name>
<evidence type="ECO:0000256" key="8">
    <source>
        <dbReference type="RuleBase" id="RU004440"/>
    </source>
</evidence>
<evidence type="ECO:0000313" key="9">
    <source>
        <dbReference type="EMBL" id="CAH0406818.1"/>
    </source>
</evidence>
<dbReference type="Proteomes" id="UP001153292">
    <property type="component" value="Chromosome 7"/>
</dbReference>
<evidence type="ECO:0000313" key="10">
    <source>
        <dbReference type="Proteomes" id="UP001153292"/>
    </source>
</evidence>
<dbReference type="InterPro" id="IPR001916">
    <property type="entry name" value="Glyco_hydro_22"/>
</dbReference>
<reference evidence="9" key="1">
    <citation type="submission" date="2021-12" db="EMBL/GenBank/DDBJ databases">
        <authorList>
            <person name="King R."/>
        </authorList>
    </citation>
    <scope>NUCLEOTIDE SEQUENCE</scope>
</reference>
<dbReference type="EC" id="3.2.1.17" evidence="2"/>
<dbReference type="InterPro" id="IPR023346">
    <property type="entry name" value="Lysozyme-like_dom_sf"/>
</dbReference>
<keyword evidence="3" id="KW-0929">Antimicrobial</keyword>
<dbReference type="SUPFAM" id="SSF53955">
    <property type="entry name" value="Lysozyme-like"/>
    <property type="match status" value="1"/>
</dbReference>
<comment type="catalytic activity">
    <reaction evidence="1">
        <text>Hydrolysis of (1-&gt;4)-beta-linkages between N-acetylmuramic acid and N-acetyl-D-glucosamine residues in a peptidoglycan and between N-acetyl-D-glucosamine residues in chitodextrins.</text>
        <dbReference type="EC" id="3.2.1.17"/>
    </reaction>
</comment>
<dbReference type="PRINTS" id="PR00135">
    <property type="entry name" value="LYZLACT"/>
</dbReference>
<evidence type="ECO:0000256" key="3">
    <source>
        <dbReference type="ARBA" id="ARBA00022529"/>
    </source>
</evidence>
<dbReference type="PANTHER" id="PTHR11407:SF63">
    <property type="entry name" value="LYSOZYME C"/>
    <property type="match status" value="1"/>
</dbReference>
<keyword evidence="5" id="KW-0378">Hydrolase</keyword>
<keyword evidence="4" id="KW-0081">Bacteriolytic enzyme</keyword>
<sequence length="259" mass="29885">MFNSSLFSFLSPDNGRAYLTFSIYCSWHIFPCPTLVRILWLGLPNKSSFDCLHITMMDVYIIQFSSPFPFRLRIFFRMKLLLILVTVVVTVCLQCEAKTFTVCELVHELRKQKFPENEMRDYQFLIPEVCLVEMESTRRTHVTGSPNSDGSKDHGLFQINDRYWCNDSNVPGKECHVTCGLRMGGAGWARGEARVADDSDFETLKKLLSSSEGWTLEYEKDGVKVWAEDAAHGALRTVKQDSNFGLKMRLRNYTFYKVH</sequence>
<organism evidence="9 10">
    <name type="scientific">Chilo suppressalis</name>
    <name type="common">Asiatic rice borer moth</name>
    <dbReference type="NCBI Taxonomy" id="168631"/>
    <lineage>
        <taxon>Eukaryota</taxon>
        <taxon>Metazoa</taxon>
        <taxon>Ecdysozoa</taxon>
        <taxon>Arthropoda</taxon>
        <taxon>Hexapoda</taxon>
        <taxon>Insecta</taxon>
        <taxon>Pterygota</taxon>
        <taxon>Neoptera</taxon>
        <taxon>Endopterygota</taxon>
        <taxon>Lepidoptera</taxon>
        <taxon>Glossata</taxon>
        <taxon>Ditrysia</taxon>
        <taxon>Pyraloidea</taxon>
        <taxon>Crambidae</taxon>
        <taxon>Crambinae</taxon>
        <taxon>Chilo</taxon>
    </lineage>
</organism>
<evidence type="ECO:0000256" key="2">
    <source>
        <dbReference type="ARBA" id="ARBA00012732"/>
    </source>
</evidence>
<dbReference type="PANTHER" id="PTHR11407">
    <property type="entry name" value="LYSOZYME C"/>
    <property type="match status" value="1"/>
</dbReference>
<keyword evidence="10" id="KW-1185">Reference proteome</keyword>
<accession>A0ABN8BEA7</accession>